<dbReference type="AlphaFoldDB" id="A0A0C3FM77"/>
<dbReference type="Proteomes" id="UP000054166">
    <property type="component" value="Unassembled WGS sequence"/>
</dbReference>
<protein>
    <submittedName>
        <fullName evidence="2">Uncharacterized protein</fullName>
    </submittedName>
</protein>
<dbReference type="InParanoid" id="A0A0C3FM77"/>
<keyword evidence="3" id="KW-1185">Reference proteome</keyword>
<organism evidence="2 3">
    <name type="scientific">Piloderma croceum (strain F 1598)</name>
    <dbReference type="NCBI Taxonomy" id="765440"/>
    <lineage>
        <taxon>Eukaryota</taxon>
        <taxon>Fungi</taxon>
        <taxon>Dikarya</taxon>
        <taxon>Basidiomycota</taxon>
        <taxon>Agaricomycotina</taxon>
        <taxon>Agaricomycetes</taxon>
        <taxon>Agaricomycetidae</taxon>
        <taxon>Atheliales</taxon>
        <taxon>Atheliaceae</taxon>
        <taxon>Piloderma</taxon>
    </lineage>
</organism>
<reference evidence="2 3" key="1">
    <citation type="submission" date="2014-04" db="EMBL/GenBank/DDBJ databases">
        <authorList>
            <consortium name="DOE Joint Genome Institute"/>
            <person name="Kuo A."/>
            <person name="Tarkka M."/>
            <person name="Buscot F."/>
            <person name="Kohler A."/>
            <person name="Nagy L.G."/>
            <person name="Floudas D."/>
            <person name="Copeland A."/>
            <person name="Barry K.W."/>
            <person name="Cichocki N."/>
            <person name="Veneault-Fourrey C."/>
            <person name="LaButti K."/>
            <person name="Lindquist E.A."/>
            <person name="Lipzen A."/>
            <person name="Lundell T."/>
            <person name="Morin E."/>
            <person name="Murat C."/>
            <person name="Sun H."/>
            <person name="Tunlid A."/>
            <person name="Henrissat B."/>
            <person name="Grigoriev I.V."/>
            <person name="Hibbett D.S."/>
            <person name="Martin F."/>
            <person name="Nordberg H.P."/>
            <person name="Cantor M.N."/>
            <person name="Hua S.X."/>
        </authorList>
    </citation>
    <scope>NUCLEOTIDE SEQUENCE [LARGE SCALE GENOMIC DNA]</scope>
    <source>
        <strain evidence="2 3">F 1598</strain>
    </source>
</reference>
<dbReference type="HOGENOM" id="CLU_1960404_0_0_1"/>
<name>A0A0C3FM77_PILCF</name>
<gene>
    <name evidence="2" type="ORF">PILCRDRAFT_822173</name>
</gene>
<sequence length="128" mass="13941">MRQAHGFGSTPTIARFVPSTNSTSSSSNITMCPEPLVHEPCDKQNCTQDSFCQRPHVDSAAHCGVMHRVHKHPSRISLLKNRSAPSLPSRTRITRKVAAVWLLMAHQGFCPSNIVTGSGSRAHVLAIC</sequence>
<evidence type="ECO:0000256" key="1">
    <source>
        <dbReference type="SAM" id="MobiDB-lite"/>
    </source>
</evidence>
<proteinExistence type="predicted"/>
<reference evidence="3" key="2">
    <citation type="submission" date="2015-01" db="EMBL/GenBank/DDBJ databases">
        <title>Evolutionary Origins and Diversification of the Mycorrhizal Mutualists.</title>
        <authorList>
            <consortium name="DOE Joint Genome Institute"/>
            <consortium name="Mycorrhizal Genomics Consortium"/>
            <person name="Kohler A."/>
            <person name="Kuo A."/>
            <person name="Nagy L.G."/>
            <person name="Floudas D."/>
            <person name="Copeland A."/>
            <person name="Barry K.W."/>
            <person name="Cichocki N."/>
            <person name="Veneault-Fourrey C."/>
            <person name="LaButti K."/>
            <person name="Lindquist E.A."/>
            <person name="Lipzen A."/>
            <person name="Lundell T."/>
            <person name="Morin E."/>
            <person name="Murat C."/>
            <person name="Riley R."/>
            <person name="Ohm R."/>
            <person name="Sun H."/>
            <person name="Tunlid A."/>
            <person name="Henrissat B."/>
            <person name="Grigoriev I.V."/>
            <person name="Hibbett D.S."/>
            <person name="Martin F."/>
        </authorList>
    </citation>
    <scope>NUCLEOTIDE SEQUENCE [LARGE SCALE GENOMIC DNA]</scope>
    <source>
        <strain evidence="3">F 1598</strain>
    </source>
</reference>
<dbReference type="EMBL" id="KN833002">
    <property type="protein sequence ID" value="KIM80874.1"/>
    <property type="molecule type" value="Genomic_DNA"/>
</dbReference>
<feature type="region of interest" description="Disordered" evidence="1">
    <location>
        <begin position="1"/>
        <end position="26"/>
    </location>
</feature>
<accession>A0A0C3FM77</accession>
<evidence type="ECO:0000313" key="2">
    <source>
        <dbReference type="EMBL" id="KIM80874.1"/>
    </source>
</evidence>
<evidence type="ECO:0000313" key="3">
    <source>
        <dbReference type="Proteomes" id="UP000054166"/>
    </source>
</evidence>